<dbReference type="GO" id="GO:0008999">
    <property type="term" value="F:protein-N-terminal-alanine acetyltransferase activity"/>
    <property type="evidence" value="ECO:0007669"/>
    <property type="project" value="TreeGrafter"/>
</dbReference>
<dbReference type="PROSITE" id="PS51186">
    <property type="entry name" value="GNAT"/>
    <property type="match status" value="1"/>
</dbReference>
<evidence type="ECO:0000313" key="2">
    <source>
        <dbReference type="EMBL" id="NML15713.1"/>
    </source>
</evidence>
<feature type="domain" description="N-acetyltransferase" evidence="1">
    <location>
        <begin position="14"/>
        <end position="181"/>
    </location>
</feature>
<evidence type="ECO:0000313" key="3">
    <source>
        <dbReference type="Proteomes" id="UP000574067"/>
    </source>
</evidence>
<reference evidence="2 3" key="1">
    <citation type="submission" date="2020-04" db="EMBL/GenBank/DDBJ databases">
        <title>Azohydromonas sp. isolated from soil.</title>
        <authorList>
            <person name="Dahal R.H."/>
        </authorList>
    </citation>
    <scope>NUCLEOTIDE SEQUENCE [LARGE SCALE GENOMIC DNA]</scope>
    <source>
        <strain evidence="2 3">G-1-1-14</strain>
    </source>
</reference>
<dbReference type="Pfam" id="PF13302">
    <property type="entry name" value="Acetyltransf_3"/>
    <property type="match status" value="1"/>
</dbReference>
<accession>A0A848FBL8</accession>
<keyword evidence="2" id="KW-0808">Transferase</keyword>
<dbReference type="RefSeq" id="WP_169160621.1">
    <property type="nucleotide sequence ID" value="NZ_JABBFW010000007.1"/>
</dbReference>
<keyword evidence="3" id="KW-1185">Reference proteome</keyword>
<dbReference type="PANTHER" id="PTHR43441">
    <property type="entry name" value="RIBOSOMAL-PROTEIN-SERINE ACETYLTRANSFERASE"/>
    <property type="match status" value="1"/>
</dbReference>
<organism evidence="2 3">
    <name type="scientific">Azohydromonas caseinilytica</name>
    <dbReference type="NCBI Taxonomy" id="2728836"/>
    <lineage>
        <taxon>Bacteria</taxon>
        <taxon>Pseudomonadati</taxon>
        <taxon>Pseudomonadota</taxon>
        <taxon>Betaproteobacteria</taxon>
        <taxon>Burkholderiales</taxon>
        <taxon>Sphaerotilaceae</taxon>
        <taxon>Azohydromonas</taxon>
    </lineage>
</organism>
<evidence type="ECO:0000259" key="1">
    <source>
        <dbReference type="PROSITE" id="PS51186"/>
    </source>
</evidence>
<comment type="caution">
    <text evidence="2">The sequence shown here is derived from an EMBL/GenBank/DDBJ whole genome shotgun (WGS) entry which is preliminary data.</text>
</comment>
<dbReference type="EMBL" id="JABBFW010000007">
    <property type="protein sequence ID" value="NML15713.1"/>
    <property type="molecule type" value="Genomic_DNA"/>
</dbReference>
<dbReference type="GO" id="GO:1990189">
    <property type="term" value="F:protein N-terminal-serine acetyltransferase activity"/>
    <property type="evidence" value="ECO:0007669"/>
    <property type="project" value="TreeGrafter"/>
</dbReference>
<dbReference type="InterPro" id="IPR051908">
    <property type="entry name" value="Ribosomal_N-acetyltransferase"/>
</dbReference>
<name>A0A848FBL8_9BURK</name>
<dbReference type="InterPro" id="IPR000182">
    <property type="entry name" value="GNAT_dom"/>
</dbReference>
<dbReference type="PANTHER" id="PTHR43441:SF10">
    <property type="entry name" value="ACETYLTRANSFERASE"/>
    <property type="match status" value="1"/>
</dbReference>
<dbReference type="Gene3D" id="3.40.630.30">
    <property type="match status" value="1"/>
</dbReference>
<protein>
    <submittedName>
        <fullName evidence="2">GNAT family N-acetyltransferase</fullName>
    </submittedName>
</protein>
<dbReference type="InterPro" id="IPR016181">
    <property type="entry name" value="Acyl_CoA_acyltransferase"/>
</dbReference>
<dbReference type="SUPFAM" id="SSF55729">
    <property type="entry name" value="Acyl-CoA N-acyltransferases (Nat)"/>
    <property type="match status" value="1"/>
</dbReference>
<dbReference type="GO" id="GO:0005737">
    <property type="term" value="C:cytoplasm"/>
    <property type="evidence" value="ECO:0007669"/>
    <property type="project" value="TreeGrafter"/>
</dbReference>
<gene>
    <name evidence="2" type="ORF">HHL10_12105</name>
</gene>
<dbReference type="AlphaFoldDB" id="A0A848FBL8"/>
<proteinExistence type="predicted"/>
<sequence>MQAHHLQRIHVPGCLLRPFEERDAADFVQAARESLETAGAWLPWCHAGYNEDEARTWFRNCHVNARARNTFEFGVFATNGEHFLGSAGLNYIDWPNRCANLGYWVRQSRQRQGIATACVAALSEFGFRNLGLHRIEIVVAVGNEPSAAVARKSGALFEGIARNRLFLHGAPVAARVYSLVP</sequence>
<dbReference type="Proteomes" id="UP000574067">
    <property type="component" value="Unassembled WGS sequence"/>
</dbReference>